<organism evidence="2 3">
    <name type="scientific">Thlaspi arvense</name>
    <name type="common">Field penny-cress</name>
    <dbReference type="NCBI Taxonomy" id="13288"/>
    <lineage>
        <taxon>Eukaryota</taxon>
        <taxon>Viridiplantae</taxon>
        <taxon>Streptophyta</taxon>
        <taxon>Embryophyta</taxon>
        <taxon>Tracheophyta</taxon>
        <taxon>Spermatophyta</taxon>
        <taxon>Magnoliopsida</taxon>
        <taxon>eudicotyledons</taxon>
        <taxon>Gunneridae</taxon>
        <taxon>Pentapetalae</taxon>
        <taxon>rosids</taxon>
        <taxon>malvids</taxon>
        <taxon>Brassicales</taxon>
        <taxon>Brassicaceae</taxon>
        <taxon>Thlaspideae</taxon>
        <taxon>Thlaspi</taxon>
    </lineage>
</organism>
<dbReference type="PANTHER" id="PTHR33671">
    <property type="entry name" value="N-METHYLTRANSFERASE, PUTATIVE (DUF688)-RELATED"/>
    <property type="match status" value="1"/>
</dbReference>
<evidence type="ECO:0000313" key="2">
    <source>
        <dbReference type="EMBL" id="CAH2046263.1"/>
    </source>
</evidence>
<proteinExistence type="predicted"/>
<feature type="region of interest" description="Disordered" evidence="1">
    <location>
        <begin position="420"/>
        <end position="445"/>
    </location>
</feature>
<dbReference type="InterPro" id="IPR007789">
    <property type="entry name" value="DUF688"/>
</dbReference>
<name>A0AAU9RME5_THLAR</name>
<sequence length="445" mass="50804">MEEKKLNVDAPFLSVRRVPSTNIENSSEAANTKKMATTTRRRRKVKDSCQETERETLVRLLQDDQSFDHVMKPSLVPFLWEQIPGKPKNHHHHMATTLIGESDLIKALDMVSSTASFSVNCSTNGASDELEKDEDRSSNVSRDDVVLEYRDLIMSRFLPAATAIALRQKKESSLEEKMKKKNKKRIITLQRVSMAINQDLQNDDYDHNHVDETFYSNDSKKAMSGFLPRFCSKNSLDVLTPVLSRVKTCQNLAVKPGKIVNLKSQDSVHKTKPASPRILRSNKVISKSQELYPVPRFSTELSKISQSKSREKARILRNPSRLQRTTSEQTNRQETRFLVEEVKRRSNRKKTRSENLSVYQPPLPKTPSESWLCRTLPRSSATSIVSGQFAVVVSGQTAGFKKMEQKTSSQSTKWETIVKTSHQHHNHARYSEEPIVVHPSRQHKP</sequence>
<dbReference type="AlphaFoldDB" id="A0AAU9RME5"/>
<evidence type="ECO:0000256" key="1">
    <source>
        <dbReference type="SAM" id="MobiDB-lite"/>
    </source>
</evidence>
<protein>
    <submittedName>
        <fullName evidence="2">Uncharacterized protein</fullName>
    </submittedName>
</protein>
<evidence type="ECO:0000313" key="3">
    <source>
        <dbReference type="Proteomes" id="UP000836841"/>
    </source>
</evidence>
<accession>A0AAU9RME5</accession>
<dbReference type="EMBL" id="OU466858">
    <property type="protein sequence ID" value="CAH2046263.1"/>
    <property type="molecule type" value="Genomic_DNA"/>
</dbReference>
<dbReference type="PANTHER" id="PTHR33671:SF6">
    <property type="match status" value="1"/>
</dbReference>
<reference evidence="2 3" key="1">
    <citation type="submission" date="2022-03" db="EMBL/GenBank/DDBJ databases">
        <authorList>
            <person name="Nunn A."/>
            <person name="Chopra R."/>
            <person name="Nunn A."/>
            <person name="Contreras Garrido A."/>
        </authorList>
    </citation>
    <scope>NUCLEOTIDE SEQUENCE [LARGE SCALE GENOMIC DNA]</scope>
</reference>
<keyword evidence="3" id="KW-1185">Reference proteome</keyword>
<gene>
    <name evidence="2" type="ORF">TAV2_LOCUS7672</name>
</gene>
<dbReference type="Proteomes" id="UP000836841">
    <property type="component" value="Chromosome 2"/>
</dbReference>
<dbReference type="Pfam" id="PF05097">
    <property type="entry name" value="DUF688"/>
    <property type="match status" value="1"/>
</dbReference>